<name>A0A498SBN0_ACAVI</name>
<feature type="compositionally biased region" description="Polar residues" evidence="2">
    <location>
        <begin position="1"/>
        <end position="13"/>
    </location>
</feature>
<protein>
    <recommendedName>
        <fullName evidence="3">Calponin-homology (CH) domain-containing protein</fullName>
    </recommendedName>
</protein>
<dbReference type="Pfam" id="PF00307">
    <property type="entry name" value="CH"/>
    <property type="match status" value="1"/>
</dbReference>
<evidence type="ECO:0000259" key="3">
    <source>
        <dbReference type="PROSITE" id="PS50021"/>
    </source>
</evidence>
<feature type="region of interest" description="Disordered" evidence="2">
    <location>
        <begin position="1"/>
        <end position="23"/>
    </location>
</feature>
<dbReference type="InterPro" id="IPR050540">
    <property type="entry name" value="F-actin_Monoox_Mical"/>
</dbReference>
<keyword evidence="5" id="KW-1185">Reference proteome</keyword>
<dbReference type="InterPro" id="IPR036872">
    <property type="entry name" value="CH_dom_sf"/>
</dbReference>
<dbReference type="Gene3D" id="1.10.418.10">
    <property type="entry name" value="Calponin-like domain"/>
    <property type="match status" value="1"/>
</dbReference>
<feature type="coiled-coil region" evidence="1">
    <location>
        <begin position="124"/>
        <end position="229"/>
    </location>
</feature>
<evidence type="ECO:0000313" key="4">
    <source>
        <dbReference type="EMBL" id="VBB29512.1"/>
    </source>
</evidence>
<proteinExistence type="predicted"/>
<reference evidence="4 5" key="1">
    <citation type="submission" date="2018-08" db="EMBL/GenBank/DDBJ databases">
        <authorList>
            <person name="Laetsch R D."/>
            <person name="Stevens L."/>
            <person name="Kumar S."/>
            <person name="Blaxter L. M."/>
        </authorList>
    </citation>
    <scope>NUCLEOTIDE SEQUENCE [LARGE SCALE GENOMIC DNA]</scope>
</reference>
<keyword evidence="1" id="KW-0175">Coiled coil</keyword>
<feature type="domain" description="Calponin-homology (CH)" evidence="3">
    <location>
        <begin position="328"/>
        <end position="423"/>
    </location>
</feature>
<accession>A0A498SBN0</accession>
<organism evidence="4 5">
    <name type="scientific">Acanthocheilonema viteae</name>
    <name type="common">Filarial nematode worm</name>
    <name type="synonym">Dipetalonema viteae</name>
    <dbReference type="NCBI Taxonomy" id="6277"/>
    <lineage>
        <taxon>Eukaryota</taxon>
        <taxon>Metazoa</taxon>
        <taxon>Ecdysozoa</taxon>
        <taxon>Nematoda</taxon>
        <taxon>Chromadorea</taxon>
        <taxon>Rhabditida</taxon>
        <taxon>Spirurina</taxon>
        <taxon>Spiruromorpha</taxon>
        <taxon>Filarioidea</taxon>
        <taxon>Onchocercidae</taxon>
        <taxon>Acanthocheilonema</taxon>
    </lineage>
</organism>
<evidence type="ECO:0000313" key="5">
    <source>
        <dbReference type="Proteomes" id="UP000276991"/>
    </source>
</evidence>
<dbReference type="InterPro" id="IPR001715">
    <property type="entry name" value="CH_dom"/>
</dbReference>
<evidence type="ECO:0000256" key="1">
    <source>
        <dbReference type="SAM" id="Coils"/>
    </source>
</evidence>
<dbReference type="OrthoDB" id="10017054at2759"/>
<dbReference type="EMBL" id="UPTC01000628">
    <property type="protein sequence ID" value="VBB29512.1"/>
    <property type="molecule type" value="Genomic_DNA"/>
</dbReference>
<dbReference type="SUPFAM" id="SSF47576">
    <property type="entry name" value="Calponin-homology domain, CH-domain"/>
    <property type="match status" value="1"/>
</dbReference>
<dbReference type="PANTHER" id="PTHR23167">
    <property type="entry name" value="CALPONIN HOMOLOGY DOMAIN-CONTAINING PROTEIN DDB_G0272472-RELATED"/>
    <property type="match status" value="1"/>
</dbReference>
<dbReference type="Proteomes" id="UP000276991">
    <property type="component" value="Unassembled WGS sequence"/>
</dbReference>
<sequence length="423" mass="48130">MKSRCGSASNPSKKGTPKSWKSATPLRPVNQALVSCIDEVHATFCRCFTRIRVFCDITGAYRNSIRTKPLESSNRYSTVSEKENHLNTQDITQTLHKKAKPTAFISDELSSYEFTRNSDLKKTLSHVEEKFTSAAEELQAAEEELAELRVALNKAKGTIKILRIENEEQAKKIEFLAANKQKKNLTLNERNKEVSSVERISNKDLQILVNKLKEEKMALNLALENSKAEESRVVLENSRLKVIIEEERREWDQMQKDLLVTVKVANDFKIEAQKEMLKLSNRITELQRRRQSAAFTAPQGSSAALYEKNFQSWEDKAWHRLMLGCERGSRRNTLLRWCQEAVAKFSHIEITNFSSSWADGKALCSLLASFYPNKLNIDEIFTLEAEECLKLAIGVGADIGKYFDLVLLSIRAEAGSILFENVL</sequence>
<dbReference type="PROSITE" id="PS50021">
    <property type="entry name" value="CH"/>
    <property type="match status" value="1"/>
</dbReference>
<gene>
    <name evidence="4" type="ORF">NAV_LOCUS4312</name>
</gene>
<dbReference type="PANTHER" id="PTHR23167:SF69">
    <property type="entry name" value="FI18193P1"/>
    <property type="match status" value="1"/>
</dbReference>
<evidence type="ECO:0000256" key="2">
    <source>
        <dbReference type="SAM" id="MobiDB-lite"/>
    </source>
</evidence>
<dbReference type="AlphaFoldDB" id="A0A498SBN0"/>